<protein>
    <submittedName>
        <fullName evidence="1">Uncharacterized protein</fullName>
    </submittedName>
</protein>
<evidence type="ECO:0000313" key="1">
    <source>
        <dbReference type="EMBL" id="RNF27698.1"/>
    </source>
</evidence>
<reference evidence="1 2" key="1">
    <citation type="journal article" date="2018" name="BMC Genomics">
        <title>Genomic comparison of Trypanosoma conorhini and Trypanosoma rangeli to Trypanosoma cruzi strains of high and low virulence.</title>
        <authorList>
            <person name="Bradwell K.R."/>
            <person name="Koparde V.N."/>
            <person name="Matveyev A.V."/>
            <person name="Serrano M.G."/>
            <person name="Alves J.M."/>
            <person name="Parikh H."/>
            <person name="Huang B."/>
            <person name="Lee V."/>
            <person name="Espinosa-Alvarez O."/>
            <person name="Ortiz P.A."/>
            <person name="Costa-Martins A.G."/>
            <person name="Teixeira M.M."/>
            <person name="Buck G.A."/>
        </authorList>
    </citation>
    <scope>NUCLEOTIDE SEQUENCE [LARGE SCALE GENOMIC DNA]</scope>
    <source>
        <strain evidence="1 2">025E</strain>
    </source>
</reference>
<dbReference type="Proteomes" id="UP000284403">
    <property type="component" value="Unassembled WGS sequence"/>
</dbReference>
<name>A0A3R7P251_9TRYP</name>
<organism evidence="1 2">
    <name type="scientific">Trypanosoma conorhini</name>
    <dbReference type="NCBI Taxonomy" id="83891"/>
    <lineage>
        <taxon>Eukaryota</taxon>
        <taxon>Discoba</taxon>
        <taxon>Euglenozoa</taxon>
        <taxon>Kinetoplastea</taxon>
        <taxon>Metakinetoplastina</taxon>
        <taxon>Trypanosomatida</taxon>
        <taxon>Trypanosomatidae</taxon>
        <taxon>Trypanosoma</taxon>
    </lineage>
</organism>
<evidence type="ECO:0000313" key="2">
    <source>
        <dbReference type="Proteomes" id="UP000284403"/>
    </source>
</evidence>
<dbReference type="GeneID" id="40313693"/>
<gene>
    <name evidence="1" type="ORF">Tco025E_00082</name>
</gene>
<sequence>MHLNPLHGSFCGQCCCRLLAGVGLLLRSRLLVAVAARVRSGGPRRGGVAQDRLAHKPRVHVQGRLRRHPADALDAALQLLQPRQVALLQRRHHHHHRRLWRPRKQLLHKRLREGHKVLRVQELQDVELIHRLWLHTKAGDLEVSLGAGLDEVGIPGGAPPPRHAAFYPPGVLKVYEGHEVYIIAPAPKHDRVAGDVHNLTETFAEAARHGPNQATLHLRQQIRVKQAHKWFIVARARVVC</sequence>
<dbReference type="EMBL" id="MKKU01000001">
    <property type="protein sequence ID" value="RNF27698.1"/>
    <property type="molecule type" value="Genomic_DNA"/>
</dbReference>
<dbReference type="AlphaFoldDB" id="A0A3R7P251"/>
<accession>A0A3R7P251</accession>
<proteinExistence type="predicted"/>
<comment type="caution">
    <text evidence="1">The sequence shown here is derived from an EMBL/GenBank/DDBJ whole genome shotgun (WGS) entry which is preliminary data.</text>
</comment>
<dbReference type="RefSeq" id="XP_029232904.1">
    <property type="nucleotide sequence ID" value="XM_029367031.1"/>
</dbReference>
<keyword evidence="2" id="KW-1185">Reference proteome</keyword>